<dbReference type="SUPFAM" id="SSF52540">
    <property type="entry name" value="P-loop containing nucleoside triphosphate hydrolases"/>
    <property type="match status" value="1"/>
</dbReference>
<dbReference type="InterPro" id="IPR027417">
    <property type="entry name" value="P-loop_NTPase"/>
</dbReference>
<dbReference type="PANTHER" id="PTHR34301">
    <property type="entry name" value="DNA-BINDING PROTEIN-RELATED"/>
    <property type="match status" value="1"/>
</dbReference>
<evidence type="ECO:0000256" key="1">
    <source>
        <dbReference type="SAM" id="MobiDB-lite"/>
    </source>
</evidence>
<dbReference type="Gene3D" id="1.10.10.10">
    <property type="entry name" value="Winged helix-like DNA-binding domain superfamily/Winged helix DNA-binding domain"/>
    <property type="match status" value="1"/>
</dbReference>
<evidence type="ECO:0000313" key="3">
    <source>
        <dbReference type="EMBL" id="VAW51044.1"/>
    </source>
</evidence>
<organism evidence="3">
    <name type="scientific">hydrothermal vent metagenome</name>
    <dbReference type="NCBI Taxonomy" id="652676"/>
    <lineage>
        <taxon>unclassified sequences</taxon>
        <taxon>metagenomes</taxon>
        <taxon>ecological metagenomes</taxon>
    </lineage>
</organism>
<feature type="region of interest" description="Disordered" evidence="1">
    <location>
        <begin position="1"/>
        <end position="20"/>
    </location>
</feature>
<evidence type="ECO:0000259" key="2">
    <source>
        <dbReference type="Pfam" id="PF13191"/>
    </source>
</evidence>
<name>A0A3B0X547_9ZZZZ</name>
<proteinExistence type="predicted"/>
<sequence length="403" mass="45240">MVDFENPFKPGAGHKPPYLAGREEEKDEFLRLLKQSVILENMVLTGLRGVGKTVLLDSFKPLAIQNNWLWVGADMSESSSVSEENIAIRLCTDIAIVTSGLVINREEIRSVGFNAETELVEQTLNYQTLLQIYQSTPGLALDKLKAVLETVWAVISSQSEIKGIVLAYDEAQNLSDQASKEQYPLSLLLDAFQSLQKKELPLLLLLTGLPTLFPKLVDSRTFSERMFRVVFLASLKEKESREAILKPIKDNGCPVILSEESVAAIYKMSGGYPYFIQFICREVYDAFIQKIDKGENASVPVNEIERKLDTDFFAGRWSRATDRQRELLSVVAVLENCNEEFSVQEIVDASKESVEKPFSNSHVNQMLTTLSGQGLIFKNRHGKYSFAVPLLGKYIARQQEVGI</sequence>
<dbReference type="PANTHER" id="PTHR34301:SF8">
    <property type="entry name" value="ATPASE DOMAIN-CONTAINING PROTEIN"/>
    <property type="match status" value="1"/>
</dbReference>
<dbReference type="InterPro" id="IPR041664">
    <property type="entry name" value="AAA_16"/>
</dbReference>
<reference evidence="3" key="1">
    <citation type="submission" date="2018-06" db="EMBL/GenBank/DDBJ databases">
        <authorList>
            <person name="Zhirakovskaya E."/>
        </authorList>
    </citation>
    <scope>NUCLEOTIDE SEQUENCE</scope>
</reference>
<protein>
    <recommendedName>
        <fullName evidence="2">Orc1-like AAA ATPase domain-containing protein</fullName>
    </recommendedName>
</protein>
<gene>
    <name evidence="3" type="ORF">MNBD_GAMMA06-127</name>
</gene>
<dbReference type="AlphaFoldDB" id="A0A3B0X547"/>
<dbReference type="EMBL" id="UOFD01000023">
    <property type="protein sequence ID" value="VAW51044.1"/>
    <property type="molecule type" value="Genomic_DNA"/>
</dbReference>
<accession>A0A3B0X547</accession>
<dbReference type="Pfam" id="PF13191">
    <property type="entry name" value="AAA_16"/>
    <property type="match status" value="1"/>
</dbReference>
<dbReference type="Gene3D" id="3.40.50.300">
    <property type="entry name" value="P-loop containing nucleotide triphosphate hydrolases"/>
    <property type="match status" value="1"/>
</dbReference>
<dbReference type="InterPro" id="IPR036388">
    <property type="entry name" value="WH-like_DNA-bd_sf"/>
</dbReference>
<feature type="domain" description="Orc1-like AAA ATPase" evidence="2">
    <location>
        <begin position="19"/>
        <end position="211"/>
    </location>
</feature>